<dbReference type="NCBIfam" id="TIGR00452">
    <property type="entry name" value="tRNA 5-methoxyuridine(34)/uridine 5-oxyacetic acid(34) synthase CmoB"/>
    <property type="match status" value="1"/>
</dbReference>
<sequence length="322" mass="37722">MINFENFYTQIASSPLSHWLSLLKIQLNDWQNKKLHGNFYEWFKSVEHLPLLNPQKIDLISGITADSKNLSNSQRQGIKQLLYNLVPWRKGPYSLYGIDINSEWRSDWKWERLLPHITSLKNKIILDVGCGNGYYMWRMLAHDTHLIIGIDPTQLFLCQFESIRKLLNNNRKLHVLPLSIEHLPSLKAFDTVFSMGVLYHRRFPIKHILQLKNQLKSGGELILETIVINDHANKLLIPKERYAQMKNTYFIPTTILLKNWLEQIDFINIRIVNCTTTTCEEQRSTKWMTNKSLNTFLDPYDFTKTIEGYPAPVRAILIATKP</sequence>
<organism evidence="4 5">
    <name type="scientific">Candidatus Pantoea edessiphila</name>
    <dbReference type="NCBI Taxonomy" id="2044610"/>
    <lineage>
        <taxon>Bacteria</taxon>
        <taxon>Pseudomonadati</taxon>
        <taxon>Pseudomonadota</taxon>
        <taxon>Gammaproteobacteria</taxon>
        <taxon>Enterobacterales</taxon>
        <taxon>Erwiniaceae</taxon>
        <taxon>Pantoea</taxon>
    </lineage>
</organism>
<evidence type="ECO:0000256" key="1">
    <source>
        <dbReference type="ARBA" id="ARBA00022679"/>
    </source>
</evidence>
<evidence type="ECO:0000313" key="5">
    <source>
        <dbReference type="Proteomes" id="UP000296153"/>
    </source>
</evidence>
<comment type="function">
    <text evidence="3">Catalyzes carboxymethyl transfer from carboxy-S-adenosyl-L-methionine (Cx-SAM) to 5-hydroxyuridine (ho5U) to form 5-carboxymethoxyuridine (cmo5U) at position 34 in tRNAs.</text>
</comment>
<feature type="binding site" evidence="3">
    <location>
        <position position="109"/>
    </location>
    <ligand>
        <name>carboxy-S-adenosyl-L-methionine</name>
        <dbReference type="ChEBI" id="CHEBI:134278"/>
    </ligand>
</feature>
<feature type="binding site" evidence="3">
    <location>
        <position position="314"/>
    </location>
    <ligand>
        <name>carboxy-S-adenosyl-L-methionine</name>
        <dbReference type="ChEBI" id="CHEBI:134278"/>
    </ligand>
</feature>
<feature type="binding site" evidence="3">
    <location>
        <position position="195"/>
    </location>
    <ligand>
        <name>carboxy-S-adenosyl-L-methionine</name>
        <dbReference type="ChEBI" id="CHEBI:134278"/>
    </ligand>
</feature>
<proteinExistence type="inferred from homology"/>
<accession>A0A2P5T0T7</accession>
<feature type="binding site" evidence="3">
    <location>
        <position position="104"/>
    </location>
    <ligand>
        <name>carboxy-S-adenosyl-L-methionine</name>
        <dbReference type="ChEBI" id="CHEBI:134278"/>
    </ligand>
</feature>
<protein>
    <recommendedName>
        <fullName evidence="3">tRNA U34 carboxymethyltransferase</fullName>
        <ecNumber evidence="3">2.5.1.-</ecNumber>
    </recommendedName>
</protein>
<feature type="binding site" evidence="3">
    <location>
        <position position="199"/>
    </location>
    <ligand>
        <name>carboxy-S-adenosyl-L-methionine</name>
        <dbReference type="ChEBI" id="CHEBI:134278"/>
    </ligand>
</feature>
<evidence type="ECO:0000313" key="4">
    <source>
        <dbReference type="EMBL" id="PPI88195.1"/>
    </source>
</evidence>
<dbReference type="AlphaFoldDB" id="A0A2P5T0T7"/>
<dbReference type="EMBL" id="PDKT01000001">
    <property type="protein sequence ID" value="PPI88195.1"/>
    <property type="molecule type" value="Genomic_DNA"/>
</dbReference>
<feature type="binding site" evidence="3">
    <location>
        <position position="90"/>
    </location>
    <ligand>
        <name>carboxy-S-adenosyl-L-methionine</name>
        <dbReference type="ChEBI" id="CHEBI:134278"/>
    </ligand>
</feature>
<evidence type="ECO:0000256" key="3">
    <source>
        <dbReference type="HAMAP-Rule" id="MF_01590"/>
    </source>
</evidence>
<dbReference type="InterPro" id="IPR027555">
    <property type="entry name" value="Mo5U34_MeTrfas-like"/>
</dbReference>
<dbReference type="NCBIfam" id="NF011650">
    <property type="entry name" value="PRK15068.1"/>
    <property type="match status" value="1"/>
</dbReference>
<dbReference type="RefSeq" id="WP_136130804.1">
    <property type="nucleotide sequence ID" value="NZ_PDKT01000001.1"/>
</dbReference>
<comment type="subunit">
    <text evidence="3">Homotetramer.</text>
</comment>
<comment type="catalytic activity">
    <reaction evidence="3">
        <text>carboxy-S-adenosyl-L-methionine + 5-hydroxyuridine(34) in tRNA = 5-carboxymethoxyuridine(34) in tRNA + S-adenosyl-L-homocysteine + H(+)</text>
        <dbReference type="Rhea" id="RHEA:52848"/>
        <dbReference type="Rhea" id="RHEA-COMP:13381"/>
        <dbReference type="Rhea" id="RHEA-COMP:13383"/>
        <dbReference type="ChEBI" id="CHEBI:15378"/>
        <dbReference type="ChEBI" id="CHEBI:57856"/>
        <dbReference type="ChEBI" id="CHEBI:134278"/>
        <dbReference type="ChEBI" id="CHEBI:136877"/>
        <dbReference type="ChEBI" id="CHEBI:136879"/>
    </reaction>
</comment>
<feature type="binding site" evidence="3">
    <location>
        <position position="129"/>
    </location>
    <ligand>
        <name>carboxy-S-adenosyl-L-methionine</name>
        <dbReference type="ChEBI" id="CHEBI:134278"/>
    </ligand>
</feature>
<keyword evidence="1 3" id="KW-0808">Transferase</keyword>
<keyword evidence="2 3" id="KW-0819">tRNA processing</keyword>
<comment type="caution">
    <text evidence="4">The sequence shown here is derived from an EMBL/GenBank/DDBJ whole genome shotgun (WGS) entry which is preliminary data.</text>
</comment>
<dbReference type="SUPFAM" id="SSF53335">
    <property type="entry name" value="S-adenosyl-L-methionine-dependent methyltransferases"/>
    <property type="match status" value="1"/>
</dbReference>
<feature type="binding site" evidence="3">
    <location>
        <begin position="180"/>
        <end position="181"/>
    </location>
    <ligand>
        <name>carboxy-S-adenosyl-L-methionine</name>
        <dbReference type="ChEBI" id="CHEBI:134278"/>
    </ligand>
</feature>
<dbReference type="Gene3D" id="3.40.50.150">
    <property type="entry name" value="Vaccinia Virus protein VP39"/>
    <property type="match status" value="1"/>
</dbReference>
<dbReference type="Proteomes" id="UP000296153">
    <property type="component" value="Unassembled WGS sequence"/>
</dbReference>
<name>A0A2P5T0T7_9GAMM</name>
<dbReference type="InterPro" id="IPR010017">
    <property type="entry name" value="CmoB"/>
</dbReference>
<dbReference type="InterPro" id="IPR029063">
    <property type="entry name" value="SAM-dependent_MTases_sf"/>
</dbReference>
<dbReference type="Pfam" id="PF08003">
    <property type="entry name" value="Methyltransf_9"/>
    <property type="match status" value="1"/>
</dbReference>
<dbReference type="OrthoDB" id="9773188at2"/>
<dbReference type="EC" id="2.5.1.-" evidence="3"/>
<feature type="binding site" evidence="3">
    <location>
        <begin position="151"/>
        <end position="153"/>
    </location>
    <ligand>
        <name>carboxy-S-adenosyl-L-methionine</name>
        <dbReference type="ChEBI" id="CHEBI:134278"/>
    </ligand>
</feature>
<reference evidence="4 5" key="1">
    <citation type="journal article" date="2018" name="Genome Biol. Evol.">
        <title>Cladogenesis and Genomic Streamlining in Extracellular Endosymbionts of Tropical Stink Bugs.</title>
        <authorList>
            <person name="Otero-Bravo A."/>
            <person name="Goffredi S."/>
            <person name="Sabree Z.L."/>
        </authorList>
    </citation>
    <scope>NUCLEOTIDE SEQUENCE [LARGE SCALE GENOMIC DNA]</scope>
    <source>
        <strain evidence="4 5">SoEE</strain>
    </source>
</reference>
<dbReference type="GO" id="GO:0002098">
    <property type="term" value="P:tRNA wobble uridine modification"/>
    <property type="evidence" value="ECO:0007669"/>
    <property type="project" value="InterPro"/>
</dbReference>
<dbReference type="HAMAP" id="MF_01590">
    <property type="entry name" value="tRNA_carboxymethyltr_CmoB"/>
    <property type="match status" value="1"/>
</dbReference>
<dbReference type="CDD" id="cd02440">
    <property type="entry name" value="AdoMet_MTases"/>
    <property type="match status" value="1"/>
</dbReference>
<evidence type="ECO:0000256" key="2">
    <source>
        <dbReference type="ARBA" id="ARBA00022694"/>
    </source>
</evidence>
<dbReference type="GO" id="GO:0016765">
    <property type="term" value="F:transferase activity, transferring alkyl or aryl (other than methyl) groups"/>
    <property type="evidence" value="ECO:0007669"/>
    <property type="project" value="UniProtKB-UniRule"/>
</dbReference>
<comment type="similarity">
    <text evidence="3">Belongs to the class I-like SAM-binding methyltransferase superfamily. CmoB family.</text>
</comment>
<gene>
    <name evidence="3" type="primary">cmoB</name>
    <name evidence="4" type="ORF">CRV12_00965</name>
</gene>